<feature type="transmembrane region" description="Helical" evidence="8">
    <location>
        <begin position="387"/>
        <end position="409"/>
    </location>
</feature>
<feature type="transmembrane region" description="Helical" evidence="8">
    <location>
        <begin position="190"/>
        <end position="213"/>
    </location>
</feature>
<feature type="domain" description="Major facilitator superfamily (MFS) profile" evidence="9">
    <location>
        <begin position="99"/>
        <end position="557"/>
    </location>
</feature>
<comment type="subcellular location">
    <subcellularLocation>
        <location evidence="1">Cell membrane</location>
        <topology evidence="1">Multi-pass membrane protein</topology>
    </subcellularLocation>
</comment>
<dbReference type="Pfam" id="PF07690">
    <property type="entry name" value="MFS_1"/>
    <property type="match status" value="1"/>
</dbReference>
<dbReference type="InterPro" id="IPR036259">
    <property type="entry name" value="MFS_trans_sf"/>
</dbReference>
<protein>
    <submittedName>
        <fullName evidence="10">MFS transporter</fullName>
    </submittedName>
</protein>
<dbReference type="InterPro" id="IPR011701">
    <property type="entry name" value="MFS"/>
</dbReference>
<dbReference type="PANTHER" id="PTHR42718:SF46">
    <property type="entry name" value="BLR6921 PROTEIN"/>
    <property type="match status" value="1"/>
</dbReference>
<feature type="transmembrane region" description="Helical" evidence="8">
    <location>
        <begin position="314"/>
        <end position="331"/>
    </location>
</feature>
<evidence type="ECO:0000256" key="1">
    <source>
        <dbReference type="ARBA" id="ARBA00004651"/>
    </source>
</evidence>
<keyword evidence="2" id="KW-0813">Transport</keyword>
<evidence type="ECO:0000256" key="4">
    <source>
        <dbReference type="ARBA" id="ARBA00022692"/>
    </source>
</evidence>
<feature type="transmembrane region" description="Helical" evidence="8">
    <location>
        <begin position="351"/>
        <end position="375"/>
    </location>
</feature>
<organism evidence="10 11">
    <name type="scientific">Nocardia bovistercoris</name>
    <dbReference type="NCBI Taxonomy" id="2785916"/>
    <lineage>
        <taxon>Bacteria</taxon>
        <taxon>Bacillati</taxon>
        <taxon>Actinomycetota</taxon>
        <taxon>Actinomycetes</taxon>
        <taxon>Mycobacteriales</taxon>
        <taxon>Nocardiaceae</taxon>
        <taxon>Nocardia</taxon>
    </lineage>
</organism>
<dbReference type="EMBL" id="JADMLG010000011">
    <property type="protein sequence ID" value="MBH0779627.1"/>
    <property type="molecule type" value="Genomic_DNA"/>
</dbReference>
<dbReference type="GO" id="GO:0022857">
    <property type="term" value="F:transmembrane transporter activity"/>
    <property type="evidence" value="ECO:0007669"/>
    <property type="project" value="InterPro"/>
</dbReference>
<name>A0A931IGJ8_9NOCA</name>
<evidence type="ECO:0000256" key="3">
    <source>
        <dbReference type="ARBA" id="ARBA00022475"/>
    </source>
</evidence>
<feature type="region of interest" description="Disordered" evidence="7">
    <location>
        <begin position="1"/>
        <end position="22"/>
    </location>
</feature>
<evidence type="ECO:0000256" key="5">
    <source>
        <dbReference type="ARBA" id="ARBA00022989"/>
    </source>
</evidence>
<sequence length="571" mass="58358">MSRARCRTARGPAPRTVGHGLARHRRRERLWVRPDNARNAVQIEGFHGSSRDPKPRPSAGIAERAGDIVSGSPTPTLSGVANSAAAIDGGGQTKVWGLPIFVLGGLQLLVVLDGTVVALALPRIRDALGLTESGGNWIITAYVLAFGGLMLLGGRLGDTFGRRRVFAAGVTVFTLTSLLSGLAWDDTSLIVGRALQGMAAAVAAPTAMALIATTYAPGKPRSQAFAIYATLTGVASVGGLIAGGLLTELSWRLIFLINVPIGVLVVLGALTCLRESQGARSQLDVPGAVLATLGVTSAVFAANEFTGGWQRPIVLAPAIAAAALLTAFVLVERRAANPILPFTVFDDPSRVATLLAIVFCGANMMCLAVFISQYLQIVRGYSPVHSGLAVVPFAGGLAVAAIIASKLALRLPPRPLVLLSAIPIIPGCLYASWTATDSPAYFPGIAATVVMIGFGVGLAAIPLTLAVVAGVTPSDIGPLTALAQVAQNLGGAVGLVVVGAFASSRTLSLGGPSAPVDDMSEQQITALAQGYGLAFACCAVIAVAIGLATLGIRFTPRDIAEGQAAQEAAHS</sequence>
<evidence type="ECO:0000256" key="7">
    <source>
        <dbReference type="SAM" id="MobiDB-lite"/>
    </source>
</evidence>
<dbReference type="PANTHER" id="PTHR42718">
    <property type="entry name" value="MAJOR FACILITATOR SUPERFAMILY MULTIDRUG TRANSPORTER MFSC"/>
    <property type="match status" value="1"/>
</dbReference>
<keyword evidence="5 8" id="KW-1133">Transmembrane helix</keyword>
<feature type="transmembrane region" description="Helical" evidence="8">
    <location>
        <begin position="225"/>
        <end position="247"/>
    </location>
</feature>
<comment type="caution">
    <text evidence="10">The sequence shown here is derived from an EMBL/GenBank/DDBJ whole genome shotgun (WGS) entry which is preliminary data.</text>
</comment>
<evidence type="ECO:0000259" key="9">
    <source>
        <dbReference type="PROSITE" id="PS50850"/>
    </source>
</evidence>
<feature type="transmembrane region" description="Helical" evidence="8">
    <location>
        <begin position="134"/>
        <end position="153"/>
    </location>
</feature>
<dbReference type="GO" id="GO:0005886">
    <property type="term" value="C:plasma membrane"/>
    <property type="evidence" value="ECO:0007669"/>
    <property type="project" value="UniProtKB-SubCell"/>
</dbReference>
<feature type="transmembrane region" description="Helical" evidence="8">
    <location>
        <begin position="416"/>
        <end position="433"/>
    </location>
</feature>
<keyword evidence="11" id="KW-1185">Reference proteome</keyword>
<evidence type="ECO:0000313" key="10">
    <source>
        <dbReference type="EMBL" id="MBH0779627.1"/>
    </source>
</evidence>
<reference evidence="10" key="1">
    <citation type="submission" date="2020-11" db="EMBL/GenBank/DDBJ databases">
        <title>Nocardia NEAU-351.nov., a novel actinomycete isolated from the cow dung.</title>
        <authorList>
            <person name="Zhang X."/>
        </authorList>
    </citation>
    <scope>NUCLEOTIDE SEQUENCE</scope>
    <source>
        <strain evidence="10">NEAU-351</strain>
    </source>
</reference>
<dbReference type="InterPro" id="IPR020846">
    <property type="entry name" value="MFS_dom"/>
</dbReference>
<gene>
    <name evidence="10" type="ORF">IT779_25480</name>
</gene>
<dbReference type="SUPFAM" id="SSF103473">
    <property type="entry name" value="MFS general substrate transporter"/>
    <property type="match status" value="1"/>
</dbReference>
<dbReference type="PROSITE" id="PS50850">
    <property type="entry name" value="MFS"/>
    <property type="match status" value="1"/>
</dbReference>
<feature type="transmembrane region" description="Helical" evidence="8">
    <location>
        <begin position="253"/>
        <end position="273"/>
    </location>
</feature>
<dbReference type="Gene3D" id="1.20.1250.20">
    <property type="entry name" value="MFS general substrate transporter like domains"/>
    <property type="match status" value="1"/>
</dbReference>
<evidence type="ECO:0000256" key="8">
    <source>
        <dbReference type="SAM" id="Phobius"/>
    </source>
</evidence>
<feature type="transmembrane region" description="Helical" evidence="8">
    <location>
        <begin position="285"/>
        <end position="302"/>
    </location>
</feature>
<dbReference type="Gene3D" id="1.20.1720.10">
    <property type="entry name" value="Multidrug resistance protein D"/>
    <property type="match status" value="1"/>
</dbReference>
<evidence type="ECO:0000256" key="2">
    <source>
        <dbReference type="ARBA" id="ARBA00022448"/>
    </source>
</evidence>
<feature type="transmembrane region" description="Helical" evidence="8">
    <location>
        <begin position="524"/>
        <end position="550"/>
    </location>
</feature>
<dbReference type="Proteomes" id="UP000655751">
    <property type="component" value="Unassembled WGS sequence"/>
</dbReference>
<feature type="transmembrane region" description="Helical" evidence="8">
    <location>
        <begin position="481"/>
        <end position="504"/>
    </location>
</feature>
<evidence type="ECO:0000256" key="6">
    <source>
        <dbReference type="ARBA" id="ARBA00023136"/>
    </source>
</evidence>
<proteinExistence type="predicted"/>
<feature type="transmembrane region" description="Helical" evidence="8">
    <location>
        <begin position="445"/>
        <end position="469"/>
    </location>
</feature>
<keyword evidence="6 8" id="KW-0472">Membrane</keyword>
<evidence type="ECO:0000313" key="11">
    <source>
        <dbReference type="Proteomes" id="UP000655751"/>
    </source>
</evidence>
<keyword evidence="3" id="KW-1003">Cell membrane</keyword>
<accession>A0A931IGJ8</accession>
<dbReference type="CDD" id="cd17321">
    <property type="entry name" value="MFS_MMR_MDR_like"/>
    <property type="match status" value="1"/>
</dbReference>
<feature type="transmembrane region" description="Helical" evidence="8">
    <location>
        <begin position="165"/>
        <end position="184"/>
    </location>
</feature>
<feature type="transmembrane region" description="Helical" evidence="8">
    <location>
        <begin position="100"/>
        <end position="122"/>
    </location>
</feature>
<dbReference type="AlphaFoldDB" id="A0A931IGJ8"/>
<feature type="region of interest" description="Disordered" evidence="7">
    <location>
        <begin position="42"/>
        <end position="73"/>
    </location>
</feature>
<keyword evidence="4 8" id="KW-0812">Transmembrane</keyword>